<protein>
    <submittedName>
        <fullName evidence="1">Uncharacterized protein</fullName>
    </submittedName>
</protein>
<name>A0AAN1PVE4_VIBVL</name>
<evidence type="ECO:0000313" key="1">
    <source>
        <dbReference type="EMBL" id="AXX63349.1"/>
    </source>
</evidence>
<accession>A0AAN1PVE4</accession>
<dbReference type="Proteomes" id="UP000263418">
    <property type="component" value="Chromosome 3"/>
</dbReference>
<evidence type="ECO:0000313" key="2">
    <source>
        <dbReference type="Proteomes" id="UP000263418"/>
    </source>
</evidence>
<reference evidence="1 2" key="1">
    <citation type="submission" date="2017-03" db="EMBL/GenBank/DDBJ databases">
        <title>Complete Genome Sequence of Vibrio vulnificus FORC_053.</title>
        <authorList>
            <consortium name="Food-borne Pathogen Omics Research Center"/>
            <person name="Chung H.Y."/>
            <person name="Na E.J."/>
            <person name="Song J.S."/>
            <person name="Kim H."/>
            <person name="Lee J.-H."/>
            <person name="Ryu S."/>
            <person name="Choi S.H."/>
        </authorList>
    </citation>
    <scope>NUCLEOTIDE SEQUENCE [LARGE SCALE GENOMIC DNA]</scope>
    <source>
        <strain evidence="1 2">FORC_053</strain>
    </source>
</reference>
<dbReference type="EMBL" id="CP019292">
    <property type="protein sequence ID" value="AXX63349.1"/>
    <property type="molecule type" value="Genomic_DNA"/>
</dbReference>
<dbReference type="AlphaFoldDB" id="A0AAN1PVE4"/>
<gene>
    <name evidence="1" type="ORF">FORC53_5010</name>
</gene>
<organism evidence="1 2">
    <name type="scientific">Vibrio vulnificus</name>
    <dbReference type="NCBI Taxonomy" id="672"/>
    <lineage>
        <taxon>Bacteria</taxon>
        <taxon>Pseudomonadati</taxon>
        <taxon>Pseudomonadota</taxon>
        <taxon>Gammaproteobacteria</taxon>
        <taxon>Vibrionales</taxon>
        <taxon>Vibrionaceae</taxon>
        <taxon>Vibrio</taxon>
    </lineage>
</organism>
<proteinExistence type="predicted"/>
<sequence length="92" mass="10695">MQILESVIAKFVDYVPSIERKTINNLLLSNADFNEWLKFCESCIRRGISSIALHDEIYFRSRKISVDDDYISNILVDVMDFLISKKIVNTYG</sequence>